<keyword evidence="5 7" id="KW-1133">Transmembrane helix</keyword>
<feature type="transmembrane region" description="Helical" evidence="7">
    <location>
        <begin position="224"/>
        <end position="243"/>
    </location>
</feature>
<proteinExistence type="inferred from homology"/>
<dbReference type="SUPFAM" id="SSF161098">
    <property type="entry name" value="MetI-like"/>
    <property type="match status" value="1"/>
</dbReference>
<dbReference type="PANTHER" id="PTHR30151:SF0">
    <property type="entry name" value="ABC TRANSPORTER PERMEASE PROTEIN MJ0413-RELATED"/>
    <property type="match status" value="1"/>
</dbReference>
<dbReference type="CDD" id="cd06261">
    <property type="entry name" value="TM_PBP2"/>
    <property type="match status" value="1"/>
</dbReference>
<evidence type="ECO:0000256" key="1">
    <source>
        <dbReference type="ARBA" id="ARBA00004651"/>
    </source>
</evidence>
<keyword evidence="3" id="KW-1003">Cell membrane</keyword>
<dbReference type="InterPro" id="IPR035906">
    <property type="entry name" value="MetI-like_sf"/>
</dbReference>
<protein>
    <submittedName>
        <fullName evidence="9">ABC transporter permease</fullName>
    </submittedName>
</protein>
<feature type="transmembrane region" description="Helical" evidence="7">
    <location>
        <begin position="101"/>
        <end position="123"/>
    </location>
</feature>
<comment type="subcellular location">
    <subcellularLocation>
        <location evidence="1 7">Cell membrane</location>
        <topology evidence="1 7">Multi-pass membrane protein</topology>
    </subcellularLocation>
</comment>
<evidence type="ECO:0000256" key="4">
    <source>
        <dbReference type="ARBA" id="ARBA00022692"/>
    </source>
</evidence>
<evidence type="ECO:0000256" key="6">
    <source>
        <dbReference type="ARBA" id="ARBA00023136"/>
    </source>
</evidence>
<evidence type="ECO:0000313" key="9">
    <source>
        <dbReference type="EMBL" id="MFD2115326.1"/>
    </source>
</evidence>
<dbReference type="PANTHER" id="PTHR30151">
    <property type="entry name" value="ALKANE SULFONATE ABC TRANSPORTER-RELATED, MEMBRANE SUBUNIT"/>
    <property type="match status" value="1"/>
</dbReference>
<evidence type="ECO:0000256" key="5">
    <source>
        <dbReference type="ARBA" id="ARBA00022989"/>
    </source>
</evidence>
<keyword evidence="10" id="KW-1185">Reference proteome</keyword>
<sequence>MMQTIWRIGKKTFPVLLGLSLLLVIWQLIVVLGHYERTLLPAPMDVAIALQQLIISGELWQHLRISLFRFLIGYLLATMVAIPLGIMLGRLPRLYRVIDPIVQLLRPVSPIAWSPFIVLWFGIGNIPAIVIIFLAAFFPILLSAVAGVRQVPEIYLKLSQNLQLSPLAMLRKIVFPAAFPHIASGLHMAVGTAWIFLVSGEMVGAQSGLGFLIIDARNMIRLDLVLAGIISIGLCGLLLDQAVRLFERMMQKRWGA</sequence>
<dbReference type="EMBL" id="JBHUHO010000016">
    <property type="protein sequence ID" value="MFD2115326.1"/>
    <property type="molecule type" value="Genomic_DNA"/>
</dbReference>
<dbReference type="InterPro" id="IPR000515">
    <property type="entry name" value="MetI-like"/>
</dbReference>
<organism evidence="9 10">
    <name type="scientific">Paenibacillus yanchengensis</name>
    <dbReference type="NCBI Taxonomy" id="2035833"/>
    <lineage>
        <taxon>Bacteria</taxon>
        <taxon>Bacillati</taxon>
        <taxon>Bacillota</taxon>
        <taxon>Bacilli</taxon>
        <taxon>Bacillales</taxon>
        <taxon>Paenibacillaceae</taxon>
        <taxon>Paenibacillus</taxon>
    </lineage>
</organism>
<gene>
    <name evidence="9" type="ORF">ACFSJH_06210</name>
</gene>
<feature type="transmembrane region" description="Helical" evidence="7">
    <location>
        <begin position="67"/>
        <end position="89"/>
    </location>
</feature>
<feature type="domain" description="ABC transmembrane type-1" evidence="8">
    <location>
        <begin position="63"/>
        <end position="243"/>
    </location>
</feature>
<evidence type="ECO:0000313" key="10">
    <source>
        <dbReference type="Proteomes" id="UP001597362"/>
    </source>
</evidence>
<comment type="caution">
    <text evidence="9">The sequence shown here is derived from an EMBL/GenBank/DDBJ whole genome shotgun (WGS) entry which is preliminary data.</text>
</comment>
<dbReference type="Gene3D" id="1.10.3720.10">
    <property type="entry name" value="MetI-like"/>
    <property type="match status" value="1"/>
</dbReference>
<accession>A0ABW4YI12</accession>
<evidence type="ECO:0000256" key="3">
    <source>
        <dbReference type="ARBA" id="ARBA00022475"/>
    </source>
</evidence>
<keyword evidence="2 7" id="KW-0813">Transport</keyword>
<feature type="transmembrane region" description="Helical" evidence="7">
    <location>
        <begin position="12"/>
        <end position="35"/>
    </location>
</feature>
<evidence type="ECO:0000256" key="7">
    <source>
        <dbReference type="RuleBase" id="RU363032"/>
    </source>
</evidence>
<dbReference type="Proteomes" id="UP001597362">
    <property type="component" value="Unassembled WGS sequence"/>
</dbReference>
<keyword evidence="4 7" id="KW-0812">Transmembrane</keyword>
<evidence type="ECO:0000256" key="2">
    <source>
        <dbReference type="ARBA" id="ARBA00022448"/>
    </source>
</evidence>
<dbReference type="RefSeq" id="WP_377770374.1">
    <property type="nucleotide sequence ID" value="NZ_JBHUHO010000016.1"/>
</dbReference>
<feature type="transmembrane region" description="Helical" evidence="7">
    <location>
        <begin position="129"/>
        <end position="152"/>
    </location>
</feature>
<name>A0ABW4YI12_9BACL</name>
<keyword evidence="6 7" id="KW-0472">Membrane</keyword>
<dbReference type="Pfam" id="PF00528">
    <property type="entry name" value="BPD_transp_1"/>
    <property type="match status" value="1"/>
</dbReference>
<dbReference type="PROSITE" id="PS50928">
    <property type="entry name" value="ABC_TM1"/>
    <property type="match status" value="1"/>
</dbReference>
<comment type="similarity">
    <text evidence="7">Belongs to the binding-protein-dependent transport system permease family.</text>
</comment>
<evidence type="ECO:0000259" key="8">
    <source>
        <dbReference type="PROSITE" id="PS50928"/>
    </source>
</evidence>
<reference evidence="10" key="1">
    <citation type="journal article" date="2019" name="Int. J. Syst. Evol. Microbiol.">
        <title>The Global Catalogue of Microorganisms (GCM) 10K type strain sequencing project: providing services to taxonomists for standard genome sequencing and annotation.</title>
        <authorList>
            <consortium name="The Broad Institute Genomics Platform"/>
            <consortium name="The Broad Institute Genome Sequencing Center for Infectious Disease"/>
            <person name="Wu L."/>
            <person name="Ma J."/>
        </authorList>
    </citation>
    <scope>NUCLEOTIDE SEQUENCE [LARGE SCALE GENOMIC DNA]</scope>
    <source>
        <strain evidence="10">GH52</strain>
    </source>
</reference>